<evidence type="ECO:0000313" key="9">
    <source>
        <dbReference type="EMBL" id="CDG22398.1"/>
    </source>
</evidence>
<evidence type="ECO:0000256" key="7">
    <source>
        <dbReference type="ARBA" id="ARBA00023215"/>
    </source>
</evidence>
<evidence type="ECO:0000256" key="1">
    <source>
        <dbReference type="ARBA" id="ARBA00004418"/>
    </source>
</evidence>
<dbReference type="InterPro" id="IPR022815">
    <property type="entry name" value="Inh"/>
</dbReference>
<keyword evidence="4" id="KW-0646">Protease inhibitor</keyword>
<dbReference type="KEGG" id="xpo:XPG1_2746"/>
<dbReference type="OrthoDB" id="6996810at2"/>
<evidence type="ECO:0000256" key="5">
    <source>
        <dbReference type="ARBA" id="ARBA00022729"/>
    </source>
</evidence>
<dbReference type="InterPro" id="IPR021140">
    <property type="entry name" value="Inh/Omp19"/>
</dbReference>
<dbReference type="SUPFAM" id="SSF50882">
    <property type="entry name" value="beta-Barrel protease inhibitors"/>
    <property type="match status" value="1"/>
</dbReference>
<keyword evidence="3" id="KW-0483">Metalloprotease inhibitor</keyword>
<dbReference type="PRINTS" id="PR01274">
    <property type="entry name" value="MPTASEINHBTR"/>
</dbReference>
<evidence type="ECO:0000256" key="2">
    <source>
        <dbReference type="ARBA" id="ARBA00006813"/>
    </source>
</evidence>
<dbReference type="Pfam" id="PF02974">
    <property type="entry name" value="Inh"/>
    <property type="match status" value="1"/>
</dbReference>
<keyword evidence="7" id="KW-0481">Metalloenzyme inhibitor</keyword>
<dbReference type="Proteomes" id="UP000032735">
    <property type="component" value="Chromosome"/>
</dbReference>
<dbReference type="Gene3D" id="2.40.128.10">
    <property type="match status" value="1"/>
</dbReference>
<comment type="subcellular location">
    <subcellularLocation>
        <location evidence="1">Periplasm</location>
    </subcellularLocation>
</comment>
<keyword evidence="6" id="KW-0574">Periplasm</keyword>
<dbReference type="AlphaFoldDB" id="A0A068R5B4"/>
<reference evidence="9 10" key="1">
    <citation type="submission" date="2013-07" db="EMBL/GenBank/DDBJ databases">
        <authorList>
            <person name="Genoscope - CEA"/>
        </authorList>
    </citation>
    <scope>NUCLEOTIDE SEQUENCE [LARGE SCALE GENOMIC DNA]</scope>
    <source>
        <strain evidence="9 10">G6</strain>
    </source>
</reference>
<keyword evidence="5" id="KW-0732">Signal</keyword>
<evidence type="ECO:0000259" key="8">
    <source>
        <dbReference type="Pfam" id="PF02974"/>
    </source>
</evidence>
<sequence length="110" mass="11844">MASSLKLPSAGELKGLWQLTDGNQQCNIELTDTHLADGFIWALKSDACVAQLIGASVEGWYPSPDGLTLTDEDGNSLAFFSHESEQWAAYFVDGRKLIMTFSGAAKTGTK</sequence>
<feature type="domain" description="Alkaline proteinase inhibitor/ Outer membrane lipoprotein Omp19" evidence="8">
    <location>
        <begin position="8"/>
        <end position="99"/>
    </location>
</feature>
<dbReference type="GO" id="GO:0008191">
    <property type="term" value="F:metalloendopeptidase inhibitor activity"/>
    <property type="evidence" value="ECO:0007669"/>
    <property type="project" value="InterPro"/>
</dbReference>
<dbReference type="RefSeq" id="WP_045959322.1">
    <property type="nucleotide sequence ID" value="NZ_FO704551.1"/>
</dbReference>
<keyword evidence="10" id="KW-1185">Reference proteome</keyword>
<comment type="similarity">
    <text evidence="2">Belongs to the protease inhibitor I38 family.</text>
</comment>
<dbReference type="EMBL" id="FO704551">
    <property type="protein sequence ID" value="CDG22398.1"/>
    <property type="molecule type" value="Genomic_DNA"/>
</dbReference>
<evidence type="ECO:0000256" key="6">
    <source>
        <dbReference type="ARBA" id="ARBA00022764"/>
    </source>
</evidence>
<protein>
    <submittedName>
        <fullName evidence="9">Alkaline proteinase inhibitor (PrtA-specific inhibitor)</fullName>
    </submittedName>
</protein>
<evidence type="ECO:0000313" key="10">
    <source>
        <dbReference type="Proteomes" id="UP000032735"/>
    </source>
</evidence>
<dbReference type="HOGENOM" id="CLU_155270_0_0_6"/>
<name>A0A068R5B4_9GAMM</name>
<proteinExistence type="inferred from homology"/>
<dbReference type="STRING" id="1354304.XPG1_2746"/>
<accession>A0A068R5B4</accession>
<evidence type="ECO:0000256" key="4">
    <source>
        <dbReference type="ARBA" id="ARBA00022690"/>
    </source>
</evidence>
<gene>
    <name evidence="9" type="ORF">XPG1_2746</name>
</gene>
<evidence type="ECO:0000256" key="3">
    <source>
        <dbReference type="ARBA" id="ARBA00022608"/>
    </source>
</evidence>
<dbReference type="InterPro" id="IPR016085">
    <property type="entry name" value="Protease_inh_B-barrel_dom"/>
</dbReference>
<organism evidence="9 10">
    <name type="scientific">Xenorhabdus poinarii G6</name>
    <dbReference type="NCBI Taxonomy" id="1354304"/>
    <lineage>
        <taxon>Bacteria</taxon>
        <taxon>Pseudomonadati</taxon>
        <taxon>Pseudomonadota</taxon>
        <taxon>Gammaproteobacteria</taxon>
        <taxon>Enterobacterales</taxon>
        <taxon>Morganellaceae</taxon>
        <taxon>Xenorhabdus</taxon>
    </lineage>
</organism>
<dbReference type="GO" id="GO:0042597">
    <property type="term" value="C:periplasmic space"/>
    <property type="evidence" value="ECO:0007669"/>
    <property type="project" value="UniProtKB-SubCell"/>
</dbReference>